<evidence type="ECO:0000313" key="2">
    <source>
        <dbReference type="Proteomes" id="UP001172155"/>
    </source>
</evidence>
<dbReference type="AlphaFoldDB" id="A0AA40F9M0"/>
<organism evidence="1 2">
    <name type="scientific">Schizothecium vesticola</name>
    <dbReference type="NCBI Taxonomy" id="314040"/>
    <lineage>
        <taxon>Eukaryota</taxon>
        <taxon>Fungi</taxon>
        <taxon>Dikarya</taxon>
        <taxon>Ascomycota</taxon>
        <taxon>Pezizomycotina</taxon>
        <taxon>Sordariomycetes</taxon>
        <taxon>Sordariomycetidae</taxon>
        <taxon>Sordariales</taxon>
        <taxon>Schizotheciaceae</taxon>
        <taxon>Schizothecium</taxon>
    </lineage>
</organism>
<evidence type="ECO:0000313" key="1">
    <source>
        <dbReference type="EMBL" id="KAK0753774.1"/>
    </source>
</evidence>
<reference evidence="1" key="1">
    <citation type="submission" date="2023-06" db="EMBL/GenBank/DDBJ databases">
        <title>Genome-scale phylogeny and comparative genomics of the fungal order Sordariales.</title>
        <authorList>
            <consortium name="Lawrence Berkeley National Laboratory"/>
            <person name="Hensen N."/>
            <person name="Bonometti L."/>
            <person name="Westerberg I."/>
            <person name="Brannstrom I.O."/>
            <person name="Guillou S."/>
            <person name="Cros-Aarteil S."/>
            <person name="Calhoun S."/>
            <person name="Haridas S."/>
            <person name="Kuo A."/>
            <person name="Mondo S."/>
            <person name="Pangilinan J."/>
            <person name="Riley R."/>
            <person name="LaButti K."/>
            <person name="Andreopoulos B."/>
            <person name="Lipzen A."/>
            <person name="Chen C."/>
            <person name="Yanf M."/>
            <person name="Daum C."/>
            <person name="Ng V."/>
            <person name="Clum A."/>
            <person name="Steindorff A."/>
            <person name="Ohm R."/>
            <person name="Martin F."/>
            <person name="Silar P."/>
            <person name="Natvig D."/>
            <person name="Lalanne C."/>
            <person name="Gautier V."/>
            <person name="Ament-velasquez S.L."/>
            <person name="Kruys A."/>
            <person name="Hutchinson M.I."/>
            <person name="Powell A.J."/>
            <person name="Barry K."/>
            <person name="Miller A.N."/>
            <person name="Grigoriev I.V."/>
            <person name="Debuchy R."/>
            <person name="Gladieux P."/>
            <person name="Thoren M.H."/>
            <person name="Johannesson H."/>
        </authorList>
    </citation>
    <scope>NUCLEOTIDE SEQUENCE</scope>
    <source>
        <strain evidence="1">SMH3187-1</strain>
    </source>
</reference>
<comment type="caution">
    <text evidence="1">The sequence shown here is derived from an EMBL/GenBank/DDBJ whole genome shotgun (WGS) entry which is preliminary data.</text>
</comment>
<name>A0AA40F9M0_9PEZI</name>
<gene>
    <name evidence="1" type="ORF">B0T18DRAFT_397799</name>
</gene>
<keyword evidence="2" id="KW-1185">Reference proteome</keyword>
<proteinExistence type="predicted"/>
<sequence>MVFESSQELPRLERVCIDREVEGWDFDATELGDLCTEDSRRGQNTEQAPGLCGVRGGGCTLFG</sequence>
<dbReference type="Proteomes" id="UP001172155">
    <property type="component" value="Unassembled WGS sequence"/>
</dbReference>
<protein>
    <submittedName>
        <fullName evidence="1">Uncharacterized protein</fullName>
    </submittedName>
</protein>
<accession>A0AA40F9M0</accession>
<dbReference type="EMBL" id="JAUKUD010000001">
    <property type="protein sequence ID" value="KAK0753774.1"/>
    <property type="molecule type" value="Genomic_DNA"/>
</dbReference>